<dbReference type="GO" id="GO:0016887">
    <property type="term" value="F:ATP hydrolysis activity"/>
    <property type="evidence" value="ECO:0007669"/>
    <property type="project" value="InterPro"/>
</dbReference>
<evidence type="ECO:0000256" key="2">
    <source>
        <dbReference type="ARBA" id="ARBA00022741"/>
    </source>
</evidence>
<dbReference type="Gene3D" id="3.40.50.300">
    <property type="entry name" value="P-loop containing nucleotide triphosphate hydrolases"/>
    <property type="match status" value="1"/>
</dbReference>
<dbReference type="InterPro" id="IPR003593">
    <property type="entry name" value="AAA+_ATPase"/>
</dbReference>
<protein>
    <submittedName>
        <fullName evidence="6">ABC transporter</fullName>
    </submittedName>
</protein>
<dbReference type="KEGG" id="cser:CCO03_19285"/>
<gene>
    <name evidence="6" type="ORF">CCO03_19285</name>
</gene>
<dbReference type="PROSITE" id="PS50893">
    <property type="entry name" value="ABC_TRANSPORTER_2"/>
    <property type="match status" value="1"/>
</dbReference>
<feature type="compositionally biased region" description="Basic and acidic residues" evidence="4">
    <location>
        <begin position="269"/>
        <end position="282"/>
    </location>
</feature>
<evidence type="ECO:0000259" key="5">
    <source>
        <dbReference type="PROSITE" id="PS50893"/>
    </source>
</evidence>
<dbReference type="OrthoDB" id="5296765at2"/>
<dbReference type="GO" id="GO:0005524">
    <property type="term" value="F:ATP binding"/>
    <property type="evidence" value="ECO:0007669"/>
    <property type="project" value="UniProtKB-KW"/>
</dbReference>
<keyword evidence="7" id="KW-1185">Reference proteome</keyword>
<keyword evidence="1" id="KW-0472">Membrane</keyword>
<dbReference type="InterPro" id="IPR003439">
    <property type="entry name" value="ABC_transporter-like_ATP-bd"/>
</dbReference>
<evidence type="ECO:0000256" key="1">
    <source>
        <dbReference type="ARBA" id="ARBA00022475"/>
    </source>
</evidence>
<dbReference type="Pfam" id="PF00005">
    <property type="entry name" value="ABC_tran"/>
    <property type="match status" value="1"/>
</dbReference>
<name>A0A1Y0ESF9_9BURK</name>
<dbReference type="CDD" id="cd03214">
    <property type="entry name" value="ABC_Iron-Siderophores_B12_Hemin"/>
    <property type="match status" value="1"/>
</dbReference>
<feature type="region of interest" description="Disordered" evidence="4">
    <location>
        <begin position="258"/>
        <end position="300"/>
    </location>
</feature>
<keyword evidence="2" id="KW-0547">Nucleotide-binding</keyword>
<sequence>MSAAPDHAPVHAHRPAPADGCASALLQAQRVTLTRGNRHLVHDVTLALPRCGAVALVGANGAGKSSLLNLLAGQLAPSAGSVQWQGQPLAALSVRERARRVGYMPQRFEPYWNLTLRELIDMRLDGAVTTDRVLAHADLQPLADRRWATLSGGERARGLLAAVLATDPPALLADEPGAALDVQHRLALVTALAARGRSRLVVVVMHDLDLAFECFDRVIVLQHGRIALDGSPAELLHAPALDAVFGVHFQRIAVPPQTLLRARPAPTSPDHRPQAPMSRDHPAAPAANTPPTRHGAPDAH</sequence>
<dbReference type="Proteomes" id="UP000196138">
    <property type="component" value="Chromosome"/>
</dbReference>
<feature type="compositionally biased region" description="Low complexity" evidence="4">
    <location>
        <begin position="283"/>
        <end position="292"/>
    </location>
</feature>
<keyword evidence="3" id="KW-0067">ATP-binding</keyword>
<evidence type="ECO:0000313" key="7">
    <source>
        <dbReference type="Proteomes" id="UP000196138"/>
    </source>
</evidence>
<organism evidence="6 7">
    <name type="scientific">Comamonas serinivorans</name>
    <dbReference type="NCBI Taxonomy" id="1082851"/>
    <lineage>
        <taxon>Bacteria</taxon>
        <taxon>Pseudomonadati</taxon>
        <taxon>Pseudomonadota</taxon>
        <taxon>Betaproteobacteria</taxon>
        <taxon>Burkholderiales</taxon>
        <taxon>Comamonadaceae</taxon>
        <taxon>Comamonas</taxon>
    </lineage>
</organism>
<accession>A0A1Y0ESF9</accession>
<dbReference type="AlphaFoldDB" id="A0A1Y0ESF9"/>
<dbReference type="SMART" id="SM00382">
    <property type="entry name" value="AAA"/>
    <property type="match status" value="1"/>
</dbReference>
<dbReference type="InterPro" id="IPR027417">
    <property type="entry name" value="P-loop_NTPase"/>
</dbReference>
<evidence type="ECO:0000256" key="4">
    <source>
        <dbReference type="SAM" id="MobiDB-lite"/>
    </source>
</evidence>
<dbReference type="EMBL" id="CP021455">
    <property type="protein sequence ID" value="ARU06516.1"/>
    <property type="molecule type" value="Genomic_DNA"/>
</dbReference>
<evidence type="ECO:0000313" key="6">
    <source>
        <dbReference type="EMBL" id="ARU06516.1"/>
    </source>
</evidence>
<dbReference type="PANTHER" id="PTHR42794:SF2">
    <property type="entry name" value="ABC TRANSPORTER ATP-BINDING PROTEIN"/>
    <property type="match status" value="1"/>
</dbReference>
<dbReference type="SUPFAM" id="SSF52540">
    <property type="entry name" value="P-loop containing nucleoside triphosphate hydrolases"/>
    <property type="match status" value="1"/>
</dbReference>
<proteinExistence type="predicted"/>
<dbReference type="PANTHER" id="PTHR42794">
    <property type="entry name" value="HEMIN IMPORT ATP-BINDING PROTEIN HMUV"/>
    <property type="match status" value="1"/>
</dbReference>
<evidence type="ECO:0000256" key="3">
    <source>
        <dbReference type="ARBA" id="ARBA00022840"/>
    </source>
</evidence>
<reference evidence="6 7" key="1">
    <citation type="submission" date="2017-05" db="EMBL/GenBank/DDBJ databases">
        <authorList>
            <person name="Song R."/>
            <person name="Chenine A.L."/>
            <person name="Ruprecht R.M."/>
        </authorList>
    </citation>
    <scope>NUCLEOTIDE SEQUENCE [LARGE SCALE GENOMIC DNA]</scope>
    <source>
        <strain evidence="6 7">DSM 26136</strain>
    </source>
</reference>
<keyword evidence="1" id="KW-1003">Cell membrane</keyword>
<dbReference type="RefSeq" id="WP_087283777.1">
    <property type="nucleotide sequence ID" value="NZ_CP021455.1"/>
</dbReference>
<feature type="domain" description="ABC transporter" evidence="5">
    <location>
        <begin position="26"/>
        <end position="248"/>
    </location>
</feature>